<feature type="region of interest" description="Disordered" evidence="1">
    <location>
        <begin position="1"/>
        <end position="21"/>
    </location>
</feature>
<evidence type="ECO:0000313" key="3">
    <source>
        <dbReference type="Proteomes" id="UP001209878"/>
    </source>
</evidence>
<dbReference type="Proteomes" id="UP001209878">
    <property type="component" value="Unassembled WGS sequence"/>
</dbReference>
<dbReference type="AlphaFoldDB" id="A0AAD9P9E5"/>
<keyword evidence="3" id="KW-1185">Reference proteome</keyword>
<accession>A0AAD9P9E5</accession>
<dbReference type="EMBL" id="JAODUO010000081">
    <property type="protein sequence ID" value="KAK2190397.1"/>
    <property type="molecule type" value="Genomic_DNA"/>
</dbReference>
<name>A0AAD9P9E5_RIDPI</name>
<reference evidence="2" key="1">
    <citation type="journal article" date="2023" name="Mol. Biol. Evol.">
        <title>Third-Generation Sequencing Reveals the Adaptive Role of the Epigenome in Three Deep-Sea Polychaetes.</title>
        <authorList>
            <person name="Perez M."/>
            <person name="Aroh O."/>
            <person name="Sun Y."/>
            <person name="Lan Y."/>
            <person name="Juniper S.K."/>
            <person name="Young C.R."/>
            <person name="Angers B."/>
            <person name="Qian P.Y."/>
        </authorList>
    </citation>
    <scope>NUCLEOTIDE SEQUENCE</scope>
    <source>
        <strain evidence="2">R07B-5</strain>
    </source>
</reference>
<gene>
    <name evidence="2" type="ORF">NP493_82g04019</name>
</gene>
<sequence>MEMRRHKTSIQSATAEAHSQRPAANITHYIVTVLGAFHLRLDNVHRRRPS</sequence>
<proteinExistence type="predicted"/>
<evidence type="ECO:0000313" key="2">
    <source>
        <dbReference type="EMBL" id="KAK2190397.1"/>
    </source>
</evidence>
<protein>
    <submittedName>
        <fullName evidence="2">Uncharacterized protein</fullName>
    </submittedName>
</protein>
<organism evidence="2 3">
    <name type="scientific">Ridgeia piscesae</name>
    <name type="common">Tubeworm</name>
    <dbReference type="NCBI Taxonomy" id="27915"/>
    <lineage>
        <taxon>Eukaryota</taxon>
        <taxon>Metazoa</taxon>
        <taxon>Spiralia</taxon>
        <taxon>Lophotrochozoa</taxon>
        <taxon>Annelida</taxon>
        <taxon>Polychaeta</taxon>
        <taxon>Sedentaria</taxon>
        <taxon>Canalipalpata</taxon>
        <taxon>Sabellida</taxon>
        <taxon>Siboglinidae</taxon>
        <taxon>Ridgeia</taxon>
    </lineage>
</organism>
<evidence type="ECO:0000256" key="1">
    <source>
        <dbReference type="SAM" id="MobiDB-lite"/>
    </source>
</evidence>
<comment type="caution">
    <text evidence="2">The sequence shown here is derived from an EMBL/GenBank/DDBJ whole genome shotgun (WGS) entry which is preliminary data.</text>
</comment>